<protein>
    <submittedName>
        <fullName evidence="7">MFS general substrate transporter</fullName>
    </submittedName>
</protein>
<dbReference type="AlphaFoldDB" id="A0A1Y2AG41"/>
<feature type="transmembrane region" description="Helical" evidence="5">
    <location>
        <begin position="305"/>
        <end position="324"/>
    </location>
</feature>
<dbReference type="InterPro" id="IPR036259">
    <property type="entry name" value="MFS_trans_sf"/>
</dbReference>
<feature type="domain" description="Major facilitator superfamily (MFS) profile" evidence="6">
    <location>
        <begin position="26"/>
        <end position="423"/>
    </location>
</feature>
<feature type="transmembrane region" description="Helical" evidence="5">
    <location>
        <begin position="278"/>
        <end position="298"/>
    </location>
</feature>
<comment type="caution">
    <text evidence="7">The sequence shown here is derived from an EMBL/GenBank/DDBJ whole genome shotgun (WGS) entry which is preliminary data.</text>
</comment>
<dbReference type="SUPFAM" id="SSF103473">
    <property type="entry name" value="MFS general substrate transporter"/>
    <property type="match status" value="1"/>
</dbReference>
<feature type="transmembrane region" description="Helical" evidence="5">
    <location>
        <begin position="238"/>
        <end position="258"/>
    </location>
</feature>
<keyword evidence="4 5" id="KW-0472">Membrane</keyword>
<feature type="transmembrane region" description="Helical" evidence="5">
    <location>
        <begin position="189"/>
        <end position="209"/>
    </location>
</feature>
<dbReference type="PANTHER" id="PTHR10924">
    <property type="entry name" value="MAJOR FACILITATOR SUPERFAMILY PROTEIN-RELATED"/>
    <property type="match status" value="1"/>
</dbReference>
<dbReference type="Pfam" id="PF07690">
    <property type="entry name" value="MFS_1"/>
    <property type="match status" value="1"/>
</dbReference>
<feature type="transmembrane region" description="Helical" evidence="5">
    <location>
        <begin position="397"/>
        <end position="419"/>
    </location>
</feature>
<feature type="transmembrane region" description="Helical" evidence="5">
    <location>
        <begin position="67"/>
        <end position="84"/>
    </location>
</feature>
<feature type="transmembrane region" description="Helical" evidence="5">
    <location>
        <begin position="330"/>
        <end position="350"/>
    </location>
</feature>
<dbReference type="PANTHER" id="PTHR10924:SF6">
    <property type="entry name" value="SOLUTE CARRIER FAMILY 49 MEMBER A3"/>
    <property type="match status" value="1"/>
</dbReference>
<dbReference type="Proteomes" id="UP000193642">
    <property type="component" value="Unassembled WGS sequence"/>
</dbReference>
<evidence type="ECO:0000256" key="2">
    <source>
        <dbReference type="ARBA" id="ARBA00022692"/>
    </source>
</evidence>
<dbReference type="OrthoDB" id="422206at2759"/>
<reference evidence="7 8" key="1">
    <citation type="submission" date="2016-07" db="EMBL/GenBank/DDBJ databases">
        <title>Pervasive Adenine N6-methylation of Active Genes in Fungi.</title>
        <authorList>
            <consortium name="DOE Joint Genome Institute"/>
            <person name="Mondo S.J."/>
            <person name="Dannebaum R.O."/>
            <person name="Kuo R.C."/>
            <person name="Labutti K."/>
            <person name="Haridas S."/>
            <person name="Kuo A."/>
            <person name="Salamov A."/>
            <person name="Ahrendt S.R."/>
            <person name="Lipzen A."/>
            <person name="Sullivan W."/>
            <person name="Andreopoulos W.B."/>
            <person name="Clum A."/>
            <person name="Lindquist E."/>
            <person name="Daum C."/>
            <person name="Ramamoorthy G.K."/>
            <person name="Gryganskyi A."/>
            <person name="Culley D."/>
            <person name="Magnuson J.K."/>
            <person name="James T.Y."/>
            <person name="O'Malley M.A."/>
            <person name="Stajich J.E."/>
            <person name="Spatafora J.W."/>
            <person name="Visel A."/>
            <person name="Grigoriev I.V."/>
        </authorList>
    </citation>
    <scope>NUCLEOTIDE SEQUENCE [LARGE SCALE GENOMIC DNA]</scope>
    <source>
        <strain evidence="7 8">JEL800</strain>
    </source>
</reference>
<comment type="subcellular location">
    <subcellularLocation>
        <location evidence="1">Membrane</location>
        <topology evidence="1">Multi-pass membrane protein</topology>
    </subcellularLocation>
</comment>
<keyword evidence="8" id="KW-1185">Reference proteome</keyword>
<evidence type="ECO:0000256" key="1">
    <source>
        <dbReference type="ARBA" id="ARBA00004141"/>
    </source>
</evidence>
<dbReference type="EMBL" id="MCGO01000200">
    <property type="protein sequence ID" value="ORY21578.1"/>
    <property type="molecule type" value="Genomic_DNA"/>
</dbReference>
<dbReference type="InterPro" id="IPR020846">
    <property type="entry name" value="MFS_dom"/>
</dbReference>
<evidence type="ECO:0000313" key="7">
    <source>
        <dbReference type="EMBL" id="ORY21578.1"/>
    </source>
</evidence>
<accession>A0A1Y2AG41</accession>
<name>A0A1Y2AG41_9FUNG</name>
<keyword evidence="3 5" id="KW-1133">Transmembrane helix</keyword>
<feature type="transmembrane region" description="Helical" evidence="5">
    <location>
        <begin position="91"/>
        <end position="109"/>
    </location>
</feature>
<evidence type="ECO:0000259" key="6">
    <source>
        <dbReference type="PROSITE" id="PS50850"/>
    </source>
</evidence>
<sequence length="437" mass="46654">MTSNIESATHKNSHTKFKLYPWRFAVVTAIFFVILVNVMQFGAYGSITPTVAKHYDTEDWVINNLNVWNLAAFFFSVYPGTWLLDVYGLRPAIITAAGLNAFGALLRWLSFASDSQTTKLGLLSAGSFIIGASSPLSADAVTKAAAHWFSGEGRLTANAVMSLATPIGGALGLLLGPQIVNNDPNNVDFFNMILFILSLVLGLASFLVFNNPTTPPSQSAEKGTIEFKQGLKQIFKNGGFWILVVVFTGVYASFQLISTFLSNYVTPYGFSEDDSGNFGVTVVGSGIVAAIIAGVILDRTKAHKVALKVLSVVMCLGCIGLYFGTTNSNLVLVFVSSALIGIGGLPLMSISFELGAEATYPVAEATSTGLLMTVSQVFTISMIFVTNALAESGSGKLWKGLICVIALSFVAMVGSFAYTSDNRRIEMEKSDTSNSLE</sequence>
<evidence type="ECO:0000256" key="4">
    <source>
        <dbReference type="ARBA" id="ARBA00023136"/>
    </source>
</evidence>
<dbReference type="InterPro" id="IPR049680">
    <property type="entry name" value="FLVCR1-2_SLC49-like"/>
</dbReference>
<feature type="transmembrane region" description="Helical" evidence="5">
    <location>
        <begin position="159"/>
        <end position="177"/>
    </location>
</feature>
<gene>
    <name evidence="7" type="ORF">BCR33DRAFT_689720</name>
</gene>
<organism evidence="7 8">
    <name type="scientific">Rhizoclosmatium globosum</name>
    <dbReference type="NCBI Taxonomy" id="329046"/>
    <lineage>
        <taxon>Eukaryota</taxon>
        <taxon>Fungi</taxon>
        <taxon>Fungi incertae sedis</taxon>
        <taxon>Chytridiomycota</taxon>
        <taxon>Chytridiomycota incertae sedis</taxon>
        <taxon>Chytridiomycetes</taxon>
        <taxon>Chytridiales</taxon>
        <taxon>Chytriomycetaceae</taxon>
        <taxon>Rhizoclosmatium</taxon>
    </lineage>
</organism>
<dbReference type="PROSITE" id="PS50850">
    <property type="entry name" value="MFS"/>
    <property type="match status" value="1"/>
</dbReference>
<dbReference type="GO" id="GO:0016020">
    <property type="term" value="C:membrane"/>
    <property type="evidence" value="ECO:0007669"/>
    <property type="project" value="UniProtKB-SubCell"/>
</dbReference>
<keyword evidence="2 5" id="KW-0812">Transmembrane</keyword>
<proteinExistence type="predicted"/>
<feature type="transmembrane region" description="Helical" evidence="5">
    <location>
        <begin position="362"/>
        <end position="385"/>
    </location>
</feature>
<evidence type="ECO:0000256" key="5">
    <source>
        <dbReference type="SAM" id="Phobius"/>
    </source>
</evidence>
<feature type="transmembrane region" description="Helical" evidence="5">
    <location>
        <begin position="20"/>
        <end position="47"/>
    </location>
</feature>
<dbReference type="InterPro" id="IPR011701">
    <property type="entry name" value="MFS"/>
</dbReference>
<evidence type="ECO:0000256" key="3">
    <source>
        <dbReference type="ARBA" id="ARBA00022989"/>
    </source>
</evidence>
<dbReference type="Gene3D" id="1.20.1250.20">
    <property type="entry name" value="MFS general substrate transporter like domains"/>
    <property type="match status" value="1"/>
</dbReference>
<dbReference type="GO" id="GO:0022857">
    <property type="term" value="F:transmembrane transporter activity"/>
    <property type="evidence" value="ECO:0007669"/>
    <property type="project" value="InterPro"/>
</dbReference>
<evidence type="ECO:0000313" key="8">
    <source>
        <dbReference type="Proteomes" id="UP000193642"/>
    </source>
</evidence>